<organism evidence="1 2">
    <name type="scientific">Trichonephila clavipes</name>
    <name type="common">Golden silk orbweaver</name>
    <name type="synonym">Nephila clavipes</name>
    <dbReference type="NCBI Taxonomy" id="2585209"/>
    <lineage>
        <taxon>Eukaryota</taxon>
        <taxon>Metazoa</taxon>
        <taxon>Ecdysozoa</taxon>
        <taxon>Arthropoda</taxon>
        <taxon>Chelicerata</taxon>
        <taxon>Arachnida</taxon>
        <taxon>Araneae</taxon>
        <taxon>Araneomorphae</taxon>
        <taxon>Entelegynae</taxon>
        <taxon>Araneoidea</taxon>
        <taxon>Nephilidae</taxon>
        <taxon>Trichonephila</taxon>
    </lineage>
</organism>
<reference evidence="1" key="1">
    <citation type="submission" date="2020-08" db="EMBL/GenBank/DDBJ databases">
        <title>Multicomponent nature underlies the extraordinary mechanical properties of spider dragline silk.</title>
        <authorList>
            <person name="Kono N."/>
            <person name="Nakamura H."/>
            <person name="Mori M."/>
            <person name="Yoshida Y."/>
            <person name="Ohtoshi R."/>
            <person name="Malay A.D."/>
            <person name="Moran D.A.P."/>
            <person name="Tomita M."/>
            <person name="Numata K."/>
            <person name="Arakawa K."/>
        </authorList>
    </citation>
    <scope>NUCLEOTIDE SEQUENCE</scope>
</reference>
<gene>
    <name evidence="1" type="ORF">TNCV_4647801</name>
</gene>
<dbReference type="EMBL" id="BMAU01021353">
    <property type="protein sequence ID" value="GFY19608.1"/>
    <property type="molecule type" value="Genomic_DNA"/>
</dbReference>
<evidence type="ECO:0000313" key="1">
    <source>
        <dbReference type="EMBL" id="GFY19608.1"/>
    </source>
</evidence>
<keyword evidence="2" id="KW-1185">Reference proteome</keyword>
<dbReference type="AlphaFoldDB" id="A0A8X6T684"/>
<name>A0A8X6T684_TRICX</name>
<comment type="caution">
    <text evidence="1">The sequence shown here is derived from an EMBL/GenBank/DDBJ whole genome shotgun (WGS) entry which is preliminary data.</text>
</comment>
<accession>A0A8X6T684</accession>
<evidence type="ECO:0000313" key="2">
    <source>
        <dbReference type="Proteomes" id="UP000887159"/>
    </source>
</evidence>
<protein>
    <submittedName>
        <fullName evidence="1">Uncharacterized protein</fullName>
    </submittedName>
</protein>
<sequence length="84" mass="9361">MCNTETQDSDFSSFTCGTSYEETPTSATNDSPCSYTVLLNSRYCPLPSKRLNLTNMTSNKADAISEELKSCTLKTIEERYPAKE</sequence>
<dbReference type="Proteomes" id="UP000887159">
    <property type="component" value="Unassembled WGS sequence"/>
</dbReference>
<proteinExistence type="predicted"/>